<feature type="transmembrane region" description="Helical" evidence="3">
    <location>
        <begin position="60"/>
        <end position="83"/>
    </location>
</feature>
<feature type="region of interest" description="Disordered" evidence="2">
    <location>
        <begin position="412"/>
        <end position="443"/>
    </location>
</feature>
<evidence type="ECO:0000256" key="2">
    <source>
        <dbReference type="SAM" id="MobiDB-lite"/>
    </source>
</evidence>
<dbReference type="RefSeq" id="WP_257892912.1">
    <property type="nucleotide sequence ID" value="NZ_JAIMBW010000001.1"/>
</dbReference>
<evidence type="ECO:0000313" key="4">
    <source>
        <dbReference type="EMBL" id="QXL89896.1"/>
    </source>
</evidence>
<feature type="coiled-coil region" evidence="1">
    <location>
        <begin position="136"/>
        <end position="173"/>
    </location>
</feature>
<name>A0A975TZY0_9RHOB</name>
<evidence type="ECO:0000256" key="1">
    <source>
        <dbReference type="SAM" id="Coils"/>
    </source>
</evidence>
<feature type="transmembrane region" description="Helical" evidence="3">
    <location>
        <begin position="26"/>
        <end position="48"/>
    </location>
</feature>
<sequence>MSDPIPRNTNPHGLAHARELQGHLTWLESFSGTALAVLATASGIYTYLGVSSLLDDTGALSFFAASAYSIAVSVGIFVFWSYLMRLMPAMRTVAAKLKLMGAMALGSLAIIAMSSWLNAAALAGSAAVEQHLAQTVQEYQEALEQAHDTAVSAQALERDVARVRQSFEDLSEQEADGNLSGLAGRGAVFRVLRQKAEELAALEVQIQAQTPLIEAAFEEGNVILSRMRALIVEPGAVEARSVAFSEDAVRLAGLVSSLRQLSVAPLVDRAAEDLSASVVLPELDASGAGGQQAQASTITSVLQVLALRATSLEDAAEQVLARPATAQVTYTPISSADAVILYAGNFVPSWAGAIAIDLLPAVLVLILMVTQGAIRAGRGDLPAEDTLTLAELRSALHAMREMEALDRADQLHVEEAGRPAHPPAAATPENVSPLPPQPARSND</sequence>
<keyword evidence="3" id="KW-0812">Transmembrane</keyword>
<feature type="compositionally biased region" description="Pro residues" evidence="2">
    <location>
        <begin position="433"/>
        <end position="443"/>
    </location>
</feature>
<keyword evidence="5" id="KW-1185">Reference proteome</keyword>
<reference evidence="4 5" key="1">
    <citation type="submission" date="2021-07" db="EMBL/GenBank/DDBJ databases">
        <title>Karlodiniumbacter phycospheric gen. nov., sp. nov., a phycosphere bacterium isolated from karlodinium veneficum.</title>
        <authorList>
            <person name="Peng Y."/>
            <person name="Jiang L."/>
            <person name="Lee J."/>
        </authorList>
    </citation>
    <scope>NUCLEOTIDE SEQUENCE</scope>
    <source>
        <strain evidence="4 5">N5</strain>
    </source>
</reference>
<feature type="transmembrane region" description="Helical" evidence="3">
    <location>
        <begin position="350"/>
        <end position="369"/>
    </location>
</feature>
<evidence type="ECO:0000256" key="3">
    <source>
        <dbReference type="SAM" id="Phobius"/>
    </source>
</evidence>
<dbReference type="Proteomes" id="UP000693972">
    <property type="component" value="Unassembled WGS sequence"/>
</dbReference>
<keyword evidence="3" id="KW-0472">Membrane</keyword>
<dbReference type="EMBL" id="CP078073">
    <property type="protein sequence ID" value="QXL89896.1"/>
    <property type="molecule type" value="Genomic_DNA"/>
</dbReference>
<protein>
    <submittedName>
        <fullName evidence="4">Uncharacterized protein</fullName>
    </submittedName>
</protein>
<feature type="transmembrane region" description="Helical" evidence="3">
    <location>
        <begin position="95"/>
        <end position="117"/>
    </location>
</feature>
<accession>A0A975TZY0</accession>
<gene>
    <name evidence="4" type="ORF">KUL25_10545</name>
</gene>
<keyword evidence="1" id="KW-0175">Coiled coil</keyword>
<keyword evidence="3" id="KW-1133">Transmembrane helix</keyword>
<evidence type="ECO:0000313" key="5">
    <source>
        <dbReference type="Proteomes" id="UP000693972"/>
    </source>
</evidence>
<proteinExistence type="predicted"/>
<dbReference type="AlphaFoldDB" id="A0A975TZY0"/>
<organism evidence="4">
    <name type="scientific">Gymnodinialimonas phycosphaerae</name>
    <dbReference type="NCBI Taxonomy" id="2841589"/>
    <lineage>
        <taxon>Bacteria</taxon>
        <taxon>Pseudomonadati</taxon>
        <taxon>Pseudomonadota</taxon>
        <taxon>Alphaproteobacteria</taxon>
        <taxon>Rhodobacterales</taxon>
        <taxon>Paracoccaceae</taxon>
        <taxon>Gymnodinialimonas</taxon>
    </lineage>
</organism>
<dbReference type="EMBL" id="JAIMBW010000001">
    <property type="protein sequence ID" value="MBY4893203.1"/>
    <property type="molecule type" value="Genomic_DNA"/>
</dbReference>